<organism evidence="2 3">
    <name type="scientific">Corticimicrobacter populi</name>
    <dbReference type="NCBI Taxonomy" id="2175229"/>
    <lineage>
        <taxon>Bacteria</taxon>
        <taxon>Pseudomonadati</taxon>
        <taxon>Pseudomonadota</taxon>
        <taxon>Betaproteobacteria</taxon>
        <taxon>Burkholderiales</taxon>
        <taxon>Alcaligenaceae</taxon>
        <taxon>Corticimicrobacter</taxon>
    </lineage>
</organism>
<gene>
    <name evidence="2" type="ORF">DD235_06005</name>
</gene>
<dbReference type="EMBL" id="QETA01000002">
    <property type="protein sequence ID" value="PWF24221.1"/>
    <property type="molecule type" value="Genomic_DNA"/>
</dbReference>
<evidence type="ECO:0000313" key="3">
    <source>
        <dbReference type="Proteomes" id="UP000245212"/>
    </source>
</evidence>
<comment type="caution">
    <text evidence="2">The sequence shown here is derived from an EMBL/GenBank/DDBJ whole genome shotgun (WGS) entry which is preliminary data.</text>
</comment>
<evidence type="ECO:0000259" key="1">
    <source>
        <dbReference type="PROSITE" id="PS50075"/>
    </source>
</evidence>
<dbReference type="SUPFAM" id="SSF47336">
    <property type="entry name" value="ACP-like"/>
    <property type="match status" value="1"/>
</dbReference>
<proteinExistence type="predicted"/>
<dbReference type="PROSITE" id="PS50075">
    <property type="entry name" value="CARRIER"/>
    <property type="match status" value="1"/>
</dbReference>
<sequence length="70" mass="8033">MRADLARALHEDPSALADDDNLIDFGLDSVRAMTLITRWRQAGAQLEFAECAARPELGYWWELVRSRRQS</sequence>
<dbReference type="InterPro" id="IPR036736">
    <property type="entry name" value="ACP-like_sf"/>
</dbReference>
<name>A0A2V1K248_9BURK</name>
<protein>
    <submittedName>
        <fullName evidence="2">Phosphopantetheine-binding protein</fullName>
    </submittedName>
</protein>
<accession>A0A2V1K248</accession>
<dbReference type="AlphaFoldDB" id="A0A2V1K248"/>
<feature type="domain" description="Carrier" evidence="1">
    <location>
        <begin position="1"/>
        <end position="68"/>
    </location>
</feature>
<dbReference type="Pfam" id="PF00550">
    <property type="entry name" value="PP-binding"/>
    <property type="match status" value="1"/>
</dbReference>
<dbReference type="InterPro" id="IPR009081">
    <property type="entry name" value="PP-bd_ACP"/>
</dbReference>
<evidence type="ECO:0000313" key="2">
    <source>
        <dbReference type="EMBL" id="PWF24221.1"/>
    </source>
</evidence>
<dbReference type="Gene3D" id="1.10.1200.10">
    <property type="entry name" value="ACP-like"/>
    <property type="match status" value="1"/>
</dbReference>
<reference evidence="3" key="1">
    <citation type="submission" date="2018-05" db="EMBL/GenBank/DDBJ databases">
        <authorList>
            <person name="Li Y."/>
        </authorList>
    </citation>
    <scope>NUCLEOTIDE SEQUENCE [LARGE SCALE GENOMIC DNA]</scope>
    <source>
        <strain evidence="3">3d-2-2</strain>
    </source>
</reference>
<keyword evidence="3" id="KW-1185">Reference proteome</keyword>
<dbReference type="Proteomes" id="UP000245212">
    <property type="component" value="Unassembled WGS sequence"/>
</dbReference>